<organism evidence="1">
    <name type="scientific">uncultured Caudovirales phage</name>
    <dbReference type="NCBI Taxonomy" id="2100421"/>
    <lineage>
        <taxon>Viruses</taxon>
        <taxon>Duplodnaviria</taxon>
        <taxon>Heunggongvirae</taxon>
        <taxon>Uroviricota</taxon>
        <taxon>Caudoviricetes</taxon>
        <taxon>Peduoviridae</taxon>
        <taxon>Maltschvirus</taxon>
        <taxon>Maltschvirus maltsch</taxon>
    </lineage>
</organism>
<sequence length="74" mass="8580">MNYYLVECDYPTVKLRHYKNSRVANYTLEQLNMTAGFVKYKIISDDEPVITMSVKRSFNVDPFAPAEQVLGRLS</sequence>
<evidence type="ECO:0000313" key="1">
    <source>
        <dbReference type="EMBL" id="CAB4143310.1"/>
    </source>
</evidence>
<dbReference type="EMBL" id="LR796423">
    <property type="protein sequence ID" value="CAB4143310.1"/>
    <property type="molecule type" value="Genomic_DNA"/>
</dbReference>
<protein>
    <submittedName>
        <fullName evidence="1">Uncharacterized protein</fullName>
    </submittedName>
</protein>
<proteinExistence type="predicted"/>
<reference evidence="1" key="1">
    <citation type="submission" date="2020-04" db="EMBL/GenBank/DDBJ databases">
        <authorList>
            <person name="Chiriac C."/>
            <person name="Salcher M."/>
            <person name="Ghai R."/>
            <person name="Kavagutti S V."/>
        </authorList>
    </citation>
    <scope>NUCLEOTIDE SEQUENCE</scope>
</reference>
<name>A0A6J5ME21_9CAUD</name>
<gene>
    <name evidence="1" type="ORF">UFOVP447_116</name>
</gene>
<accession>A0A6J5ME21</accession>